<dbReference type="EMBL" id="CP104971">
    <property type="protein sequence ID" value="UXN58309.1"/>
    <property type="molecule type" value="Genomic_DNA"/>
</dbReference>
<evidence type="ECO:0000313" key="2">
    <source>
        <dbReference type="Proteomes" id="UP001061991"/>
    </source>
</evidence>
<sequence length="470" mass="50323">MSRRSIDFSNRQHQNVADNYPMLMLGFLPWGDILKIQNKTGLIAALLVAFIACLTPVSAQVKVDATAGQVLKLTMGQGQILRFDQPVESVFLADTSIADVRVVSPGAVYIYATKIGNTNLIALSPDQGMRGTVQIRVVGNPREAQQSAKVLQPTSTVDITLFGEQFVGKGQTKNVGEALDTDNVLQSYSKPDKPALNNTTISGPNQVNIRVRFAEVARNELSRYGVDWSAVVNSGSFSFGLVRTGNTSGEGGATGIGISSKHVNVGVLLDALQANGVLTILAEPNITAVTGQTASFLAGGEIPVPVPVGNEQIGIEYKQFGVSLQFTPTLLPNDRIALQVRPEVSSVSQDSVVSIGGLVVPSLRIRRADTTVEVGSGQTFAIAGLFQRQETQSINKTPVVGDVPILGELFKSKRFQRNETELVILITPYLVTPTSSRNLKTPLDSPSGTLSSPRKKSKQIVNKGYGFYVE</sequence>
<keyword evidence="1" id="KW-0614">Plasmid</keyword>
<geneLocation type="plasmid" evidence="1 2">
    <name>p_unnamed2</name>
</geneLocation>
<accession>A0ACD4CXL2</accession>
<gene>
    <name evidence="1" type="ORF">N8E88_05740</name>
</gene>
<organism evidence="1 2">
    <name type="scientific">Phyllobacterium zundukense</name>
    <dbReference type="NCBI Taxonomy" id="1867719"/>
    <lineage>
        <taxon>Bacteria</taxon>
        <taxon>Pseudomonadati</taxon>
        <taxon>Pseudomonadota</taxon>
        <taxon>Alphaproteobacteria</taxon>
        <taxon>Hyphomicrobiales</taxon>
        <taxon>Phyllobacteriaceae</taxon>
        <taxon>Phyllobacterium</taxon>
    </lineage>
</organism>
<keyword evidence="2" id="KW-1185">Reference proteome</keyword>
<reference evidence="1" key="1">
    <citation type="submission" date="2022-09" db="EMBL/GenBank/DDBJ databases">
        <title>Interaction between co-microsymbionts with complementary sets of symbiotic genes in legume-rhizobium systems.</title>
        <authorList>
            <person name="Safronova V."/>
            <person name="Sazanova A."/>
            <person name="Afonin A."/>
            <person name="Chirak E."/>
        </authorList>
    </citation>
    <scope>NUCLEOTIDE SEQUENCE</scope>
    <source>
        <strain evidence="1">A18/3m</strain>
    </source>
</reference>
<name>A0ACD4CXL2_9HYPH</name>
<dbReference type="Proteomes" id="UP001061991">
    <property type="component" value="Plasmid p_unnamed2"/>
</dbReference>
<evidence type="ECO:0000313" key="1">
    <source>
        <dbReference type="EMBL" id="UXN58309.1"/>
    </source>
</evidence>
<proteinExistence type="predicted"/>
<protein>
    <submittedName>
        <fullName evidence="1">Type II and III secretion system protein family protein</fullName>
    </submittedName>
</protein>